<evidence type="ECO:0000256" key="7">
    <source>
        <dbReference type="ARBA" id="ARBA00034617"/>
    </source>
</evidence>
<dbReference type="InterPro" id="IPR014017">
    <property type="entry name" value="DNA_helicase_UvrD-like_C"/>
</dbReference>
<dbReference type="PROSITE" id="PS51217">
    <property type="entry name" value="UVRD_HELICASE_CTER"/>
    <property type="match status" value="1"/>
</dbReference>
<feature type="domain" description="UvrD-like helicase ATP-binding" evidence="11">
    <location>
        <begin position="195"/>
        <end position="494"/>
    </location>
</feature>
<feature type="domain" description="UvrD-like helicase C-terminal" evidence="12">
    <location>
        <begin position="496"/>
        <end position="774"/>
    </location>
</feature>
<dbReference type="RefSeq" id="WP_150006396.1">
    <property type="nucleotide sequence ID" value="NZ_BMOV01000009.1"/>
</dbReference>
<accession>A0ABQ2LFJ7</accession>
<protein>
    <recommendedName>
        <fullName evidence="8">DNA 3'-5' helicase</fullName>
        <ecNumber evidence="8">5.6.2.4</ecNumber>
    </recommendedName>
</protein>
<keyword evidence="14" id="KW-1185">Reference proteome</keyword>
<dbReference type="Pfam" id="PF06114">
    <property type="entry name" value="Peptidase_M78"/>
    <property type="match status" value="1"/>
</dbReference>
<keyword evidence="3 10" id="KW-0378">Hydrolase</keyword>
<dbReference type="Pfam" id="PF13361">
    <property type="entry name" value="UvrD_C"/>
    <property type="match status" value="2"/>
</dbReference>
<evidence type="ECO:0000313" key="14">
    <source>
        <dbReference type="Proteomes" id="UP000602381"/>
    </source>
</evidence>
<evidence type="ECO:0000256" key="6">
    <source>
        <dbReference type="ARBA" id="ARBA00023235"/>
    </source>
</evidence>
<dbReference type="InterPro" id="IPR027417">
    <property type="entry name" value="P-loop_NTPase"/>
</dbReference>
<comment type="similarity">
    <text evidence="1">Belongs to the helicase family. UvrD subfamily.</text>
</comment>
<dbReference type="EMBL" id="BMOV01000009">
    <property type="protein sequence ID" value="GGO15666.1"/>
    <property type="molecule type" value="Genomic_DNA"/>
</dbReference>
<dbReference type="InterPro" id="IPR014016">
    <property type="entry name" value="UvrD-like_ATP-bd"/>
</dbReference>
<evidence type="ECO:0000256" key="4">
    <source>
        <dbReference type="ARBA" id="ARBA00022806"/>
    </source>
</evidence>
<organism evidence="13 14">
    <name type="scientific">Iodidimonas muriae</name>
    <dbReference type="NCBI Taxonomy" id="261467"/>
    <lineage>
        <taxon>Bacteria</taxon>
        <taxon>Pseudomonadati</taxon>
        <taxon>Pseudomonadota</taxon>
        <taxon>Alphaproteobacteria</taxon>
        <taxon>Iodidimonadales</taxon>
        <taxon>Iodidimonadaceae</taxon>
        <taxon>Iodidimonas</taxon>
    </lineage>
</organism>
<dbReference type="GO" id="GO:0004386">
    <property type="term" value="F:helicase activity"/>
    <property type="evidence" value="ECO:0007669"/>
    <property type="project" value="UniProtKB-KW"/>
</dbReference>
<keyword evidence="2 10" id="KW-0547">Nucleotide-binding</keyword>
<reference evidence="14" key="1">
    <citation type="journal article" date="2019" name="Int. J. Syst. Evol. Microbiol.">
        <title>The Global Catalogue of Microorganisms (GCM) 10K type strain sequencing project: providing services to taxonomists for standard genome sequencing and annotation.</title>
        <authorList>
            <consortium name="The Broad Institute Genomics Platform"/>
            <consortium name="The Broad Institute Genome Sequencing Center for Infectious Disease"/>
            <person name="Wu L."/>
            <person name="Ma J."/>
        </authorList>
    </citation>
    <scope>NUCLEOTIDE SEQUENCE [LARGE SCALE GENOMIC DNA]</scope>
    <source>
        <strain evidence="14">JCM 17843</strain>
    </source>
</reference>
<evidence type="ECO:0000256" key="9">
    <source>
        <dbReference type="ARBA" id="ARBA00048988"/>
    </source>
</evidence>
<sequence>MDSVELARHIATDLYLQAVSKGHDPCRPYEFAVAEALRRGFDVESTAAGSPLLDGGRAALILADRLILHENSGTPFEQAFLVAHEVGHLELGDNVDDEPAAEIDPTRTAEASLIGIERVVDYGRRQRREVQMDLFAREFLLPRPIVRNLHVEDGLTASQIADRIGASFDVVAQQLFDALLLPQIELEADEVAMEQSPNTLQTVAASHRGEAYLLEAGPGTGKTQTLVARVDGLIEEGVDPRRILLLTFSNKAAGEMADRIARKHKAAATAMWIGTFHAFGLDIIRRFHTELGLPKDPHMMDRTEAVELLEHEFPRLGLTHYRNLYDPTQIIADMLHAISRAKDEVVDPVQYAEFAAEMESTATSLDEEVSAAKAAEVAQVYAVYERLKGESNCVDFGDLVSLPVRLLEEFPEIRSHFQERYDHILVDEYQDVNRSSVRLLTALSGDGTNLWAVGDAKQSIYRFRGASSFNMARFGAEDFPKGERGRLKRNYRSVEEVVNTFSSFATSMIVGDADSDLMSERGVSGTLPELRKVARAPDQTVAIAEAIEERRREGCEYRDQAVLCTGNDKLSEIGQDLERLGIPVLFLGSLFERPEIKNLLSLLTILSDRRAMGLVRVACMTEFAMPIEDVGAVYNHLRSLDGEPAAWLNEIPAVSALTDEGRSALGGLAAAMQGFDATSVPWTVLATLLLDRTRIAADLSASDSVAKRTQGIAIWQFLNFLRSQPNGQAQPIARLLDRVRRLVRLGDDRDLRQLPAAAQGIDAVRLMTIHGSKGLEFRTVHLPGLNADTIPRTAPAPPCPPPNGMVEGAVGSALEIFRAGQAEEQECLFYVAMSRARDRLIIYAPMLTSNGSRRNLSSFIDRLGSHLEHSTVQSDRTLPAAPEMTTIPLAIEGGLRFSGPQLALFERCPRRFFYTHILQVGGRRTATPFMQMHEAVRSVFKAIVADASVISNDSDLDRRLAEAFSEHGLEDHGYVREYNAYAISMIRYFIADREGHTPETPTALRVSFGEEEVVVHPDDVLLRPDGTRIIRRVQTGHFRKAETDDVGAVAFLLAARQAFPSAEVELIHLSDQSAQPIELTARKLQTRRDKLSTYLQDIRAGRFPANASSRTCPGCPAFFVCGPTPSGILEKNFD</sequence>
<keyword evidence="5 10" id="KW-0067">ATP-binding</keyword>
<dbReference type="Pfam" id="PF12705">
    <property type="entry name" value="PDDEXK_1"/>
    <property type="match status" value="1"/>
</dbReference>
<keyword evidence="6" id="KW-0413">Isomerase</keyword>
<dbReference type="PANTHER" id="PTHR11070:SF59">
    <property type="entry name" value="DNA 3'-5' HELICASE"/>
    <property type="match status" value="1"/>
</dbReference>
<comment type="caution">
    <text evidence="13">The sequence shown here is derived from an EMBL/GenBank/DDBJ whole genome shotgun (WGS) entry which is preliminary data.</text>
</comment>
<comment type="catalytic activity">
    <reaction evidence="9">
        <text>ATP + H2O = ADP + phosphate + H(+)</text>
        <dbReference type="Rhea" id="RHEA:13065"/>
        <dbReference type="ChEBI" id="CHEBI:15377"/>
        <dbReference type="ChEBI" id="CHEBI:15378"/>
        <dbReference type="ChEBI" id="CHEBI:30616"/>
        <dbReference type="ChEBI" id="CHEBI:43474"/>
        <dbReference type="ChEBI" id="CHEBI:456216"/>
        <dbReference type="EC" id="5.6.2.4"/>
    </reaction>
</comment>
<dbReference type="CDD" id="cd17932">
    <property type="entry name" value="DEXQc_UvrD"/>
    <property type="match status" value="1"/>
</dbReference>
<evidence type="ECO:0000256" key="1">
    <source>
        <dbReference type="ARBA" id="ARBA00009922"/>
    </source>
</evidence>
<evidence type="ECO:0000259" key="12">
    <source>
        <dbReference type="PROSITE" id="PS51217"/>
    </source>
</evidence>
<dbReference type="InterPro" id="IPR000212">
    <property type="entry name" value="DNA_helicase_UvrD/REP"/>
</dbReference>
<evidence type="ECO:0000256" key="5">
    <source>
        <dbReference type="ARBA" id="ARBA00022840"/>
    </source>
</evidence>
<dbReference type="Gene3D" id="1.10.10.160">
    <property type="match status" value="1"/>
</dbReference>
<evidence type="ECO:0000259" key="11">
    <source>
        <dbReference type="PROSITE" id="PS51198"/>
    </source>
</evidence>
<evidence type="ECO:0000256" key="10">
    <source>
        <dbReference type="PROSITE-ProRule" id="PRU00560"/>
    </source>
</evidence>
<dbReference type="InterPro" id="IPR038726">
    <property type="entry name" value="PDDEXK_AddAB-type"/>
</dbReference>
<evidence type="ECO:0000256" key="2">
    <source>
        <dbReference type="ARBA" id="ARBA00022741"/>
    </source>
</evidence>
<dbReference type="Gene3D" id="3.40.50.300">
    <property type="entry name" value="P-loop containing nucleotide triphosphate hydrolases"/>
    <property type="match status" value="2"/>
</dbReference>
<name>A0ABQ2LFJ7_9PROT</name>
<dbReference type="InterPro" id="IPR010359">
    <property type="entry name" value="IrrE_HExxH"/>
</dbReference>
<proteinExistence type="inferred from homology"/>
<dbReference type="Proteomes" id="UP000602381">
    <property type="component" value="Unassembled WGS sequence"/>
</dbReference>
<dbReference type="SUPFAM" id="SSF52540">
    <property type="entry name" value="P-loop containing nucleoside triphosphate hydrolases"/>
    <property type="match status" value="1"/>
</dbReference>
<evidence type="ECO:0000313" key="13">
    <source>
        <dbReference type="EMBL" id="GGO15666.1"/>
    </source>
</evidence>
<dbReference type="PANTHER" id="PTHR11070">
    <property type="entry name" value="UVRD / RECB / PCRA DNA HELICASE FAMILY MEMBER"/>
    <property type="match status" value="1"/>
</dbReference>
<dbReference type="Gene3D" id="1.10.486.10">
    <property type="entry name" value="PCRA, domain 4"/>
    <property type="match status" value="1"/>
</dbReference>
<dbReference type="EC" id="5.6.2.4" evidence="8"/>
<evidence type="ECO:0000256" key="3">
    <source>
        <dbReference type="ARBA" id="ARBA00022801"/>
    </source>
</evidence>
<evidence type="ECO:0000256" key="8">
    <source>
        <dbReference type="ARBA" id="ARBA00034808"/>
    </source>
</evidence>
<dbReference type="InterPro" id="IPR013986">
    <property type="entry name" value="DExx_box_DNA_helicase_dom_sf"/>
</dbReference>
<gene>
    <name evidence="13" type="ORF">GCM10007972_24010</name>
</gene>
<feature type="binding site" evidence="10">
    <location>
        <begin position="216"/>
        <end position="223"/>
    </location>
    <ligand>
        <name>ATP</name>
        <dbReference type="ChEBI" id="CHEBI:30616"/>
    </ligand>
</feature>
<keyword evidence="4 10" id="KW-0347">Helicase</keyword>
<dbReference type="PROSITE" id="PS51198">
    <property type="entry name" value="UVRD_HELICASE_ATP_BIND"/>
    <property type="match status" value="1"/>
</dbReference>
<dbReference type="Pfam" id="PF00580">
    <property type="entry name" value="UvrD-helicase"/>
    <property type="match status" value="1"/>
</dbReference>
<comment type="catalytic activity">
    <reaction evidence="7">
        <text>Couples ATP hydrolysis with the unwinding of duplex DNA by translocating in the 3'-5' direction.</text>
        <dbReference type="EC" id="5.6.2.4"/>
    </reaction>
</comment>